<reference evidence="5 6" key="1">
    <citation type="submission" date="2016-11" db="EMBL/GenBank/DDBJ databases">
        <title>The macronuclear genome of Stentor coeruleus: a giant cell with tiny introns.</title>
        <authorList>
            <person name="Slabodnick M."/>
            <person name="Ruby J.G."/>
            <person name="Reiff S.B."/>
            <person name="Swart E.C."/>
            <person name="Gosai S."/>
            <person name="Prabakaran S."/>
            <person name="Witkowska E."/>
            <person name="Larue G.E."/>
            <person name="Fisher S."/>
            <person name="Freeman R.M."/>
            <person name="Gunawardena J."/>
            <person name="Chu W."/>
            <person name="Stover N.A."/>
            <person name="Gregory B.D."/>
            <person name="Nowacki M."/>
            <person name="Derisi J."/>
            <person name="Roy S.W."/>
            <person name="Marshall W.F."/>
            <person name="Sood P."/>
        </authorList>
    </citation>
    <scope>NUCLEOTIDE SEQUENCE [LARGE SCALE GENOMIC DNA]</scope>
    <source>
        <strain evidence="5">WM001</strain>
    </source>
</reference>
<comment type="subcellular location">
    <subcellularLocation>
        <location evidence="1">Nucleus</location>
    </subcellularLocation>
</comment>
<dbReference type="InterPro" id="IPR003029">
    <property type="entry name" value="S1_domain"/>
</dbReference>
<gene>
    <name evidence="5" type="ORF">SteCoe_24647</name>
</gene>
<comment type="caution">
    <text evidence="5">The sequence shown here is derived from an EMBL/GenBank/DDBJ whole genome shotgun (WGS) entry which is preliminary data.</text>
</comment>
<dbReference type="SMART" id="SM00316">
    <property type="entry name" value="S1"/>
    <property type="match status" value="1"/>
</dbReference>
<evidence type="ECO:0000313" key="5">
    <source>
        <dbReference type="EMBL" id="OMJ76084.1"/>
    </source>
</evidence>
<keyword evidence="6" id="KW-1185">Reference proteome</keyword>
<accession>A0A1R2BH78</accession>
<sequence length="186" mass="20985">MVEKFYERKCPVKYCSEIGDLVIGRILDRQGEHYRVDIGDRFEALLQFYDFEGATKRNRPNLDHGDLVYVRVLRTSQNTGAMLTGKSLNNKKTWSSGEAEFGPLTGGYPLTCPISLIQHLMNPKGCENLESLGQCFKFDLVLGYNGKIWLSTLDPIKTIIIANALQKVTLPVSEFSTLLNKIKSFC</sequence>
<dbReference type="Pfam" id="PF15985">
    <property type="entry name" value="KH_6"/>
    <property type="match status" value="1"/>
</dbReference>
<dbReference type="GO" id="GO:0071038">
    <property type="term" value="P:TRAMP-dependent tRNA surveillance pathway"/>
    <property type="evidence" value="ECO:0007669"/>
    <property type="project" value="TreeGrafter"/>
</dbReference>
<dbReference type="GO" id="GO:0000467">
    <property type="term" value="P:exonucleolytic trimming to generate mature 3'-end of 5.8S rRNA from tricistronic rRNA transcript (SSU-rRNA, 5.8S rRNA, LSU-rRNA)"/>
    <property type="evidence" value="ECO:0007669"/>
    <property type="project" value="TreeGrafter"/>
</dbReference>
<dbReference type="GO" id="GO:0071035">
    <property type="term" value="P:nuclear polyadenylation-dependent rRNA catabolic process"/>
    <property type="evidence" value="ECO:0007669"/>
    <property type="project" value="TreeGrafter"/>
</dbReference>
<dbReference type="PROSITE" id="PS50126">
    <property type="entry name" value="S1"/>
    <property type="match status" value="1"/>
</dbReference>
<feature type="domain" description="S1 motif" evidence="4">
    <location>
        <begin position="19"/>
        <end position="86"/>
    </location>
</feature>
<dbReference type="Gene3D" id="3.30.1370.10">
    <property type="entry name" value="K Homology domain, type 1"/>
    <property type="match status" value="1"/>
</dbReference>
<dbReference type="GO" id="GO:0071051">
    <property type="term" value="P:poly(A)-dependent snoRNA 3'-end processing"/>
    <property type="evidence" value="ECO:0007669"/>
    <property type="project" value="TreeGrafter"/>
</dbReference>
<evidence type="ECO:0000259" key="4">
    <source>
        <dbReference type="PROSITE" id="PS50126"/>
    </source>
</evidence>
<dbReference type="Proteomes" id="UP000187209">
    <property type="component" value="Unassembled WGS sequence"/>
</dbReference>
<dbReference type="GO" id="GO:0071034">
    <property type="term" value="P:CUT catabolic process"/>
    <property type="evidence" value="ECO:0007669"/>
    <property type="project" value="TreeGrafter"/>
</dbReference>
<protein>
    <recommendedName>
        <fullName evidence="4">S1 motif domain-containing protein</fullName>
    </recommendedName>
</protein>
<organism evidence="5 6">
    <name type="scientific">Stentor coeruleus</name>
    <dbReference type="NCBI Taxonomy" id="5963"/>
    <lineage>
        <taxon>Eukaryota</taxon>
        <taxon>Sar</taxon>
        <taxon>Alveolata</taxon>
        <taxon>Ciliophora</taxon>
        <taxon>Postciliodesmatophora</taxon>
        <taxon>Heterotrichea</taxon>
        <taxon>Heterotrichida</taxon>
        <taxon>Stentoridae</taxon>
        <taxon>Stentor</taxon>
    </lineage>
</organism>
<dbReference type="InterPro" id="IPR036612">
    <property type="entry name" value="KH_dom_type_1_sf"/>
</dbReference>
<dbReference type="GO" id="GO:0000177">
    <property type="term" value="C:cytoplasmic exosome (RNase complex)"/>
    <property type="evidence" value="ECO:0007669"/>
    <property type="project" value="TreeGrafter"/>
</dbReference>
<keyword evidence="2" id="KW-0271">Exosome</keyword>
<dbReference type="PANTHER" id="PTHR21321:SF1">
    <property type="entry name" value="EXOSOME COMPLEX COMPONENT RRP40"/>
    <property type="match status" value="1"/>
</dbReference>
<name>A0A1R2BH78_9CILI</name>
<dbReference type="AlphaFoldDB" id="A0A1R2BH78"/>
<dbReference type="InterPro" id="IPR026699">
    <property type="entry name" value="Exosome_RNA_bind1/RRP40/RRP4"/>
</dbReference>
<dbReference type="InterPro" id="IPR012340">
    <property type="entry name" value="NA-bd_OB-fold"/>
</dbReference>
<evidence type="ECO:0000256" key="1">
    <source>
        <dbReference type="ARBA" id="ARBA00004123"/>
    </source>
</evidence>
<dbReference type="SUPFAM" id="SSF54791">
    <property type="entry name" value="Eukaryotic type KH-domain (KH-domain type I)"/>
    <property type="match status" value="1"/>
</dbReference>
<evidence type="ECO:0000256" key="3">
    <source>
        <dbReference type="ARBA" id="ARBA00022884"/>
    </source>
</evidence>
<keyword evidence="3" id="KW-0694">RNA-binding</keyword>
<dbReference type="InterPro" id="IPR004088">
    <property type="entry name" value="KH_dom_type_1"/>
</dbReference>
<evidence type="ECO:0000313" key="6">
    <source>
        <dbReference type="Proteomes" id="UP000187209"/>
    </source>
</evidence>
<proteinExistence type="predicted"/>
<dbReference type="GO" id="GO:0000176">
    <property type="term" value="C:nuclear exosome (RNase complex)"/>
    <property type="evidence" value="ECO:0007669"/>
    <property type="project" value="TreeGrafter"/>
</dbReference>
<dbReference type="OrthoDB" id="340500at2759"/>
<dbReference type="GO" id="GO:0034475">
    <property type="term" value="P:U4 snRNA 3'-end processing"/>
    <property type="evidence" value="ECO:0007669"/>
    <property type="project" value="TreeGrafter"/>
</dbReference>
<dbReference type="Pfam" id="PF21262">
    <property type="entry name" value="RRP40_S1"/>
    <property type="match status" value="1"/>
</dbReference>
<dbReference type="EMBL" id="MPUH01000653">
    <property type="protein sequence ID" value="OMJ76084.1"/>
    <property type="molecule type" value="Genomic_DNA"/>
</dbReference>
<evidence type="ECO:0000256" key="2">
    <source>
        <dbReference type="ARBA" id="ARBA00022835"/>
    </source>
</evidence>
<dbReference type="SUPFAM" id="SSF50249">
    <property type="entry name" value="Nucleic acid-binding proteins"/>
    <property type="match status" value="1"/>
</dbReference>
<dbReference type="PANTHER" id="PTHR21321">
    <property type="entry name" value="PNAS-3 RELATED"/>
    <property type="match status" value="1"/>
</dbReference>
<dbReference type="GO" id="GO:0003723">
    <property type="term" value="F:RNA binding"/>
    <property type="evidence" value="ECO:0007669"/>
    <property type="project" value="UniProtKB-KW"/>
</dbReference>
<dbReference type="Gene3D" id="2.40.50.140">
    <property type="entry name" value="Nucleic acid-binding proteins"/>
    <property type="match status" value="1"/>
</dbReference>